<evidence type="ECO:0000313" key="2">
    <source>
        <dbReference type="Proteomes" id="UP001386955"/>
    </source>
</evidence>
<accession>A0AAN9XE03</accession>
<dbReference type="Proteomes" id="UP001386955">
    <property type="component" value="Unassembled WGS sequence"/>
</dbReference>
<dbReference type="InterPro" id="IPR005378">
    <property type="entry name" value="Vps35"/>
</dbReference>
<dbReference type="GO" id="GO:0042147">
    <property type="term" value="P:retrograde transport, endosome to Golgi"/>
    <property type="evidence" value="ECO:0007669"/>
    <property type="project" value="InterPro"/>
</dbReference>
<reference evidence="1 2" key="1">
    <citation type="submission" date="2024-01" db="EMBL/GenBank/DDBJ databases">
        <title>The genomes of 5 underutilized Papilionoideae crops provide insights into root nodulation and disease resistanc.</title>
        <authorList>
            <person name="Jiang F."/>
        </authorList>
    </citation>
    <scope>NUCLEOTIDE SEQUENCE [LARGE SCALE GENOMIC DNA]</scope>
    <source>
        <strain evidence="1">DUOXIRENSHENG_FW03</strain>
        <tissue evidence="1">Leaves</tissue>
    </source>
</reference>
<name>A0AAN9XE03_PSOTE</name>
<organism evidence="1 2">
    <name type="scientific">Psophocarpus tetragonolobus</name>
    <name type="common">Winged bean</name>
    <name type="synonym">Dolichos tetragonolobus</name>
    <dbReference type="NCBI Taxonomy" id="3891"/>
    <lineage>
        <taxon>Eukaryota</taxon>
        <taxon>Viridiplantae</taxon>
        <taxon>Streptophyta</taxon>
        <taxon>Embryophyta</taxon>
        <taxon>Tracheophyta</taxon>
        <taxon>Spermatophyta</taxon>
        <taxon>Magnoliopsida</taxon>
        <taxon>eudicotyledons</taxon>
        <taxon>Gunneridae</taxon>
        <taxon>Pentapetalae</taxon>
        <taxon>rosids</taxon>
        <taxon>fabids</taxon>
        <taxon>Fabales</taxon>
        <taxon>Fabaceae</taxon>
        <taxon>Papilionoideae</taxon>
        <taxon>50 kb inversion clade</taxon>
        <taxon>NPAAA clade</taxon>
        <taxon>indigoferoid/millettioid clade</taxon>
        <taxon>Phaseoleae</taxon>
        <taxon>Psophocarpus</taxon>
    </lineage>
</organism>
<protein>
    <submittedName>
        <fullName evidence="1">Uncharacterized protein</fullName>
    </submittedName>
</protein>
<dbReference type="GO" id="GO:0005829">
    <property type="term" value="C:cytosol"/>
    <property type="evidence" value="ECO:0007669"/>
    <property type="project" value="GOC"/>
</dbReference>
<dbReference type="PANTHER" id="PTHR11099">
    <property type="entry name" value="VACUOLAR SORTING PROTEIN 35"/>
    <property type="match status" value="1"/>
</dbReference>
<dbReference type="Pfam" id="PF03635">
    <property type="entry name" value="Vps35"/>
    <property type="match status" value="1"/>
</dbReference>
<dbReference type="GO" id="GO:0006886">
    <property type="term" value="P:intracellular protein transport"/>
    <property type="evidence" value="ECO:0007669"/>
    <property type="project" value="TreeGrafter"/>
</dbReference>
<dbReference type="PANTHER" id="PTHR11099:SF0">
    <property type="entry name" value="VACUOLAR PROTEIN SORTING-ASSOCIATED PROTEIN 35"/>
    <property type="match status" value="1"/>
</dbReference>
<dbReference type="GO" id="GO:0005770">
    <property type="term" value="C:late endosome"/>
    <property type="evidence" value="ECO:0007669"/>
    <property type="project" value="TreeGrafter"/>
</dbReference>
<gene>
    <name evidence="1" type="ORF">VNO78_23428</name>
</gene>
<dbReference type="GO" id="GO:0030906">
    <property type="term" value="C:retromer, cargo-selective complex"/>
    <property type="evidence" value="ECO:0007669"/>
    <property type="project" value="InterPro"/>
</dbReference>
<evidence type="ECO:0000313" key="1">
    <source>
        <dbReference type="EMBL" id="KAK7388606.1"/>
    </source>
</evidence>
<dbReference type="EMBL" id="JAYMYS010000006">
    <property type="protein sequence ID" value="KAK7388606.1"/>
    <property type="molecule type" value="Genomic_DNA"/>
</dbReference>
<keyword evidence="2" id="KW-1185">Reference proteome</keyword>
<sequence length="163" mass="18466">MFFKEETHGSCSIIDLYELVQHTGNTLPRLYFLCTVASVYIKSKEAPVNDVLKDLVEMCRGIQHPVHGLFLLSELSQVSRYKFLDIGSEYIGDVDTVADAVEFVLQNFTHHEVFHLQRSHDDAAEIETYTDSSIAVALRRPLVPRSRRFVTSSATVFVLCSLL</sequence>
<comment type="caution">
    <text evidence="1">The sequence shown here is derived from an EMBL/GenBank/DDBJ whole genome shotgun (WGS) entry which is preliminary data.</text>
</comment>
<dbReference type="AlphaFoldDB" id="A0AAN9XE03"/>
<proteinExistence type="predicted"/>